<comment type="subunit">
    <text evidence="12">Interacts with PIWIL1. Interacts with PIWIL2. Interacts with PIWIL4. Interacts with HSPA2. Interacts with PLD6.</text>
</comment>
<dbReference type="GO" id="GO:0005524">
    <property type="term" value="F:ATP binding"/>
    <property type="evidence" value="ECO:0007669"/>
    <property type="project" value="UniProtKB-KW"/>
</dbReference>
<dbReference type="GO" id="GO:0003724">
    <property type="term" value="F:RNA helicase activity"/>
    <property type="evidence" value="ECO:0007669"/>
    <property type="project" value="UniProtKB-EC"/>
</dbReference>
<evidence type="ECO:0000256" key="8">
    <source>
        <dbReference type="ARBA" id="ARBA00022806"/>
    </source>
</evidence>
<comment type="function">
    <text evidence="11">ATP-dependent RNA helicase required during spermatogenesis to repress transposable elements and prevent their mobilization, which is essential for germline integrity. Acts via the piRNA metabolic process, which mediates the repression of transposable elements during meiosis by forming complexes composed of piRNAs and Piwi proteins and governs the methylation and subsequent repression of transposons. Involved in the primary piRNA metabolic process. Specifically binds to piRNA precursors and promotes the generation of intermediate piRNA processing fragments that are subsequently loaded to Piwi proteins. Acts via its ATP-dependent RNA helicase activity: displays 5'-3' RNA unwinding activity and probably mediates unwinding and funneling of single-stranded piRNA precursor transcripts to the endonuclease that catalyzes the first cleavage step of piRNA processing to generate piRNA intermediate fragments that are subsequently loaded to Piwi proteins.</text>
</comment>
<evidence type="ECO:0000256" key="12">
    <source>
        <dbReference type="ARBA" id="ARBA00066260"/>
    </source>
</evidence>
<feature type="domain" description="DNA2/NAM7 helicase helicase" evidence="14">
    <location>
        <begin position="747"/>
        <end position="817"/>
    </location>
</feature>
<dbReference type="SUPFAM" id="SSF52540">
    <property type="entry name" value="P-loop containing nucleoside triphosphate hydrolases"/>
    <property type="match status" value="1"/>
</dbReference>
<evidence type="ECO:0000256" key="10">
    <source>
        <dbReference type="ARBA" id="ARBA00047984"/>
    </source>
</evidence>
<feature type="domain" description="Helicase MOV-10-like beta-barrel" evidence="16">
    <location>
        <begin position="503"/>
        <end position="576"/>
    </location>
</feature>
<dbReference type="Pfam" id="PF21634">
    <property type="entry name" value="MOV-10_beta-barrel"/>
    <property type="match status" value="1"/>
</dbReference>
<dbReference type="PANTHER" id="PTHR45418">
    <property type="entry name" value="CANCER/TESTIS ANTIGEN 55"/>
    <property type="match status" value="1"/>
</dbReference>
<keyword evidence="9" id="KW-0067">ATP-binding</keyword>
<feature type="domain" description="DNA2/NAM7 helicase helicase" evidence="14">
    <location>
        <begin position="638"/>
        <end position="724"/>
    </location>
</feature>
<evidence type="ECO:0000259" key="15">
    <source>
        <dbReference type="Pfam" id="PF13087"/>
    </source>
</evidence>
<dbReference type="Proteomes" id="UP000694545">
    <property type="component" value="Unplaced"/>
</dbReference>
<keyword evidence="8" id="KW-0347">Helicase</keyword>
<evidence type="ECO:0000256" key="2">
    <source>
        <dbReference type="ARBA" id="ARBA00005601"/>
    </source>
</evidence>
<evidence type="ECO:0000256" key="4">
    <source>
        <dbReference type="ARBA" id="ARBA00022473"/>
    </source>
</evidence>
<dbReference type="Ensembl" id="ENSVKKT00000025180.1">
    <property type="protein sequence ID" value="ENSVKKP00000024583.1"/>
    <property type="gene ID" value="ENSVKKG00000016190.1"/>
</dbReference>
<dbReference type="InterPro" id="IPR041679">
    <property type="entry name" value="DNA2/NAM7-like_C"/>
</dbReference>
<evidence type="ECO:0000256" key="1">
    <source>
        <dbReference type="ARBA" id="ARBA00004496"/>
    </source>
</evidence>
<dbReference type="CDD" id="cd18808">
    <property type="entry name" value="SF1_C_Upf1"/>
    <property type="match status" value="1"/>
</dbReference>
<dbReference type="InterPro" id="IPR027417">
    <property type="entry name" value="P-loop_NTPase"/>
</dbReference>
<dbReference type="EC" id="3.6.4.13" evidence="3"/>
<dbReference type="Pfam" id="PF13086">
    <property type="entry name" value="AAA_11"/>
    <property type="match status" value="2"/>
</dbReference>
<evidence type="ECO:0000256" key="5">
    <source>
        <dbReference type="ARBA" id="ARBA00022490"/>
    </source>
</evidence>
<dbReference type="InterPro" id="IPR049080">
    <property type="entry name" value="MOV-10-like_beta-barrel"/>
</dbReference>
<keyword evidence="6" id="KW-0547">Nucleotide-binding</keyword>
<proteinExistence type="inferred from homology"/>
<dbReference type="GO" id="GO:0007283">
    <property type="term" value="P:spermatogenesis"/>
    <property type="evidence" value="ECO:0007669"/>
    <property type="project" value="UniProtKB-ARBA"/>
</dbReference>
<dbReference type="OMA" id="VDDCWRH"/>
<dbReference type="GO" id="GO:0005737">
    <property type="term" value="C:cytoplasm"/>
    <property type="evidence" value="ECO:0007669"/>
    <property type="project" value="UniProtKB-SubCell"/>
</dbReference>
<dbReference type="InterPro" id="IPR041677">
    <property type="entry name" value="DNA2/NAM7_AAA_11"/>
</dbReference>
<dbReference type="GO" id="GO:0016787">
    <property type="term" value="F:hydrolase activity"/>
    <property type="evidence" value="ECO:0007669"/>
    <property type="project" value="UniProtKB-KW"/>
</dbReference>
<dbReference type="Gene3D" id="3.40.50.300">
    <property type="entry name" value="P-loop containing nucleotide triphosphate hydrolases"/>
    <property type="match status" value="2"/>
</dbReference>
<name>A0A8D2LPQ6_VARKO</name>
<dbReference type="CDD" id="cd18078">
    <property type="entry name" value="DEXXQc_Mov10L1"/>
    <property type="match status" value="1"/>
</dbReference>
<evidence type="ECO:0000259" key="16">
    <source>
        <dbReference type="Pfam" id="PF21634"/>
    </source>
</evidence>
<feature type="domain" description="DNA2/NAM7 helicase-like C-terminal" evidence="15">
    <location>
        <begin position="836"/>
        <end position="1040"/>
    </location>
</feature>
<organism evidence="17 18">
    <name type="scientific">Varanus komodoensis</name>
    <name type="common">Komodo dragon</name>
    <dbReference type="NCBI Taxonomy" id="61221"/>
    <lineage>
        <taxon>Eukaryota</taxon>
        <taxon>Metazoa</taxon>
        <taxon>Chordata</taxon>
        <taxon>Craniata</taxon>
        <taxon>Vertebrata</taxon>
        <taxon>Euteleostomi</taxon>
        <taxon>Lepidosauria</taxon>
        <taxon>Squamata</taxon>
        <taxon>Bifurcata</taxon>
        <taxon>Unidentata</taxon>
        <taxon>Episquamata</taxon>
        <taxon>Toxicofera</taxon>
        <taxon>Anguimorpha</taxon>
        <taxon>Paleoanguimorpha</taxon>
        <taxon>Varanoidea</taxon>
        <taxon>Varanidae</taxon>
        <taxon>Varanus</taxon>
    </lineage>
</organism>
<keyword evidence="4" id="KW-0217">Developmental protein</keyword>
<evidence type="ECO:0000256" key="3">
    <source>
        <dbReference type="ARBA" id="ARBA00012552"/>
    </source>
</evidence>
<evidence type="ECO:0000256" key="13">
    <source>
        <dbReference type="ARBA" id="ARBA00074621"/>
    </source>
</evidence>
<accession>A0A8D2LPQ6</accession>
<keyword evidence="7" id="KW-0378">Hydrolase</keyword>
<reference evidence="17" key="2">
    <citation type="submission" date="2025-09" db="UniProtKB">
        <authorList>
            <consortium name="Ensembl"/>
        </authorList>
    </citation>
    <scope>IDENTIFICATION</scope>
</reference>
<evidence type="ECO:0000256" key="9">
    <source>
        <dbReference type="ARBA" id="ARBA00022840"/>
    </source>
</evidence>
<dbReference type="InterPro" id="IPR047187">
    <property type="entry name" value="SF1_C_Upf1"/>
</dbReference>
<protein>
    <recommendedName>
        <fullName evidence="13">RNA helicase Mov10l1</fullName>
        <ecNumber evidence="3">3.6.4.13</ecNumber>
    </recommendedName>
</protein>
<dbReference type="PANTHER" id="PTHR45418:SF1">
    <property type="entry name" value="CANCER_TESTIS ANTIGEN 55"/>
    <property type="match status" value="1"/>
</dbReference>
<evidence type="ECO:0000313" key="17">
    <source>
        <dbReference type="Ensembl" id="ENSVKKP00000024583.1"/>
    </source>
</evidence>
<comment type="subcellular location">
    <subcellularLocation>
        <location evidence="1">Cytoplasm</location>
    </subcellularLocation>
</comment>
<evidence type="ECO:0000313" key="18">
    <source>
        <dbReference type="Proteomes" id="UP000694545"/>
    </source>
</evidence>
<reference evidence="17" key="1">
    <citation type="submission" date="2025-08" db="UniProtKB">
        <authorList>
            <consortium name="Ensembl"/>
        </authorList>
    </citation>
    <scope>IDENTIFICATION</scope>
</reference>
<dbReference type="FunFam" id="3.40.50.300:FF:000864">
    <property type="entry name" value="Mov10-like RISC complex RNA helicase 1"/>
    <property type="match status" value="1"/>
</dbReference>
<comment type="similarity">
    <text evidence="2">Belongs to the DNA2/NAM7 helicase family. SDE3 subfamily.</text>
</comment>
<dbReference type="Pfam" id="PF13087">
    <property type="entry name" value="AAA_12"/>
    <property type="match status" value="1"/>
</dbReference>
<keyword evidence="5" id="KW-0963">Cytoplasm</keyword>
<comment type="catalytic activity">
    <reaction evidence="10">
        <text>ATP + H2O = ADP + phosphate + H(+)</text>
        <dbReference type="Rhea" id="RHEA:13065"/>
        <dbReference type="ChEBI" id="CHEBI:15377"/>
        <dbReference type="ChEBI" id="CHEBI:15378"/>
        <dbReference type="ChEBI" id="CHEBI:30616"/>
        <dbReference type="ChEBI" id="CHEBI:43474"/>
        <dbReference type="ChEBI" id="CHEBI:456216"/>
        <dbReference type="EC" id="3.6.4.13"/>
    </reaction>
</comment>
<keyword evidence="18" id="KW-1185">Reference proteome</keyword>
<evidence type="ECO:0000259" key="14">
    <source>
        <dbReference type="Pfam" id="PF13086"/>
    </source>
</evidence>
<evidence type="ECO:0000256" key="6">
    <source>
        <dbReference type="ARBA" id="ARBA00022741"/>
    </source>
</evidence>
<dbReference type="FunFam" id="3.40.50.300:FF:000999">
    <property type="entry name" value="Mov10 like RISC complex RNA helicase 1"/>
    <property type="match status" value="1"/>
</dbReference>
<evidence type="ECO:0000256" key="11">
    <source>
        <dbReference type="ARBA" id="ARBA00054623"/>
    </source>
</evidence>
<sequence>MQLPKEPSMVPCLLLPQIAEGKVKTVQGVVTRFCLDYGMIDDLICFTSDVVMSKLPLQVGQRVVALVEEDKTSNGLKAVRVESICDKWEDSSAYEMDSDTRTLIGNITSITAEGGHINQTVSFLMKDVCEGFDPYKGDWVQAEYVINPATWTSEAISVNPLRYKRIDKVHISSVCGKIGVVDDSVFFTLDFLRLPDGYFPKKHDLVNVVVVESNQSCYIWRALCMAPADTNGVSLTQGINMNEPCENVLMKDKEGLEVSQLTNFGNVKLGECKSMDVWIENKGKATHSLISCKLGGWDKMNQFSLQVPGKDQKSSTVSPASSVVPKEAVTGNIYITANCSVGCIWCTYKDISLPSGTKISIEILCTAKNPGHCKELLLLCFSDCIIGRYIEATIVTEEESLIAVSKPFCPRKCQVTAEQQNIRTTVVLAQYCKRSVRRQLPSFIPHYPIPDSLMKCVEKKLDILVFHPHLGEGLTLANYKAKFSSLLWLEEIHEEMEMKDFSMYGVTLKRNGNFLVLDVPGVTEGRPPLGSGDRVILKTQEYSEQRIYYIAYITEIHDEEVTLRLNPEFEERYNSEPMDVEFLVNSLTVQSPQIVKEWNDSEGAYSAQMQTITQEAKVHLNGIASPNTRDCDFFNPLLNKHQKLAVKRILGGECRPTPYILFGPPGTGKTVTVIEAVLQIHYSLPDSRILVCAPSNSATDLVCQRLHDSNMLKPGVMVRVNASSRNEEVILIKLYCKDGEDIWQASRFRIIIVTCSSAAMFYQIGIRQGHFTHVFVDEAGQATEPECLIPLGLISENTGQIVLSGDPMQLGPVIKSRLATVYGLSVSLLERLMCRSLYQRDEHAFGACGSYNPLLITKLVKNYRAHASLLTLPSRLFYHKELEVCADSSVVNSLLGWEKLPRKGFPMIFHGIRGNEMREGYSPSWFNPTEAVQVVRYCCLLAKSISYAVSETDIGVITPYHKQVEKIRILLRSVNLMDIKVGSVEEFQGQEFLVIILSTVRSNETSFKDEKYFLGFLANSKRFNVAITRPKALLIIVGNPHVLVKDPCFNALLEYSLANGVYIEACPCPPYCGHGNLTNPSPPVSP</sequence>
<dbReference type="AlphaFoldDB" id="A0A8D2LPQ6"/>
<evidence type="ECO:0000256" key="7">
    <source>
        <dbReference type="ARBA" id="ARBA00022801"/>
    </source>
</evidence>